<dbReference type="Proteomes" id="UP000570361">
    <property type="component" value="Unassembled WGS sequence"/>
</dbReference>
<dbReference type="GO" id="GO:0005886">
    <property type="term" value="C:plasma membrane"/>
    <property type="evidence" value="ECO:0007669"/>
    <property type="project" value="TreeGrafter"/>
</dbReference>
<dbReference type="AlphaFoldDB" id="A0A7W5B403"/>
<keyword evidence="2" id="KW-1133">Transmembrane helix</keyword>
<feature type="transmembrane region" description="Helical" evidence="2">
    <location>
        <begin position="49"/>
        <end position="69"/>
    </location>
</feature>
<dbReference type="RefSeq" id="WP_183603890.1">
    <property type="nucleotide sequence ID" value="NZ_JACHXK010000022.1"/>
</dbReference>
<feature type="transmembrane region" description="Helical" evidence="2">
    <location>
        <begin position="89"/>
        <end position="113"/>
    </location>
</feature>
<comment type="similarity">
    <text evidence="1">Belongs to the peptidase A24 family.</text>
</comment>
<feature type="transmembrane region" description="Helical" evidence="2">
    <location>
        <begin position="24"/>
        <end position="42"/>
    </location>
</feature>
<name>A0A7W5B403_9BACL</name>
<dbReference type="InterPro" id="IPR050882">
    <property type="entry name" value="Prepilin_peptidase/N-MTase"/>
</dbReference>
<dbReference type="Gene3D" id="1.20.120.1220">
    <property type="match status" value="1"/>
</dbReference>
<accession>A0A7W5B403</accession>
<evidence type="ECO:0000256" key="1">
    <source>
        <dbReference type="ARBA" id="ARBA00005801"/>
    </source>
</evidence>
<keyword evidence="2" id="KW-0812">Transmembrane</keyword>
<dbReference type="EMBL" id="JACHXK010000022">
    <property type="protein sequence ID" value="MBB3113822.1"/>
    <property type="molecule type" value="Genomic_DNA"/>
</dbReference>
<dbReference type="PANTHER" id="PTHR30487">
    <property type="entry name" value="TYPE 4 PREPILIN-LIKE PROTEINS LEADER PEPTIDE-PROCESSING ENZYME"/>
    <property type="match status" value="1"/>
</dbReference>
<keyword evidence="2" id="KW-0472">Membrane</keyword>
<keyword evidence="5" id="KW-1185">Reference proteome</keyword>
<dbReference type="Pfam" id="PF01478">
    <property type="entry name" value="Peptidase_A24"/>
    <property type="match status" value="1"/>
</dbReference>
<dbReference type="GO" id="GO:0004190">
    <property type="term" value="F:aspartic-type endopeptidase activity"/>
    <property type="evidence" value="ECO:0007669"/>
    <property type="project" value="UniProtKB-EC"/>
</dbReference>
<gene>
    <name evidence="4" type="ORF">FHS18_005935</name>
</gene>
<evidence type="ECO:0000313" key="5">
    <source>
        <dbReference type="Proteomes" id="UP000570361"/>
    </source>
</evidence>
<proteinExistence type="inferred from homology"/>
<protein>
    <submittedName>
        <fullName evidence="4">Prepilin peptidase CpaA</fullName>
        <ecNumber evidence="4">3.4.23.43</ecNumber>
    </submittedName>
</protein>
<evidence type="ECO:0000313" key="4">
    <source>
        <dbReference type="EMBL" id="MBB3113822.1"/>
    </source>
</evidence>
<keyword evidence="4" id="KW-0378">Hydrolase</keyword>
<evidence type="ECO:0000259" key="3">
    <source>
        <dbReference type="Pfam" id="PF01478"/>
    </source>
</evidence>
<evidence type="ECO:0000256" key="2">
    <source>
        <dbReference type="SAM" id="Phobius"/>
    </source>
</evidence>
<dbReference type="GO" id="GO:0006465">
    <property type="term" value="P:signal peptide processing"/>
    <property type="evidence" value="ECO:0007669"/>
    <property type="project" value="TreeGrafter"/>
</dbReference>
<organism evidence="4 5">
    <name type="scientific">Paenibacillus phyllosphaerae</name>
    <dbReference type="NCBI Taxonomy" id="274593"/>
    <lineage>
        <taxon>Bacteria</taxon>
        <taxon>Bacillati</taxon>
        <taxon>Bacillota</taxon>
        <taxon>Bacilli</taxon>
        <taxon>Bacillales</taxon>
        <taxon>Paenibacillaceae</taxon>
        <taxon>Paenibacillus</taxon>
    </lineage>
</organism>
<dbReference type="EC" id="3.4.23.43" evidence="4"/>
<comment type="caution">
    <text evidence="4">The sequence shown here is derived from an EMBL/GenBank/DDBJ whole genome shotgun (WGS) entry which is preliminary data.</text>
</comment>
<sequence length="170" mass="18093">MWINALLLAVLSICVVTDIRSRKIYNNVILPVFVLAVVFQTATSGWDGALHALAGLAVGFAILFIPYMLGGMGAGDVKLLALVGALKGVGFVLVASFYMALVGALMALLIVLFKKGFRERVRFVQYVAVCIRFRLKLPLQGAFTSGTYPYGVAIAGGCLFGLMLKGWGAG</sequence>
<dbReference type="InterPro" id="IPR000045">
    <property type="entry name" value="Prepilin_IV_endopep_pep"/>
</dbReference>
<feature type="domain" description="Prepilin type IV endopeptidase peptidase" evidence="3">
    <location>
        <begin position="6"/>
        <end position="108"/>
    </location>
</feature>
<dbReference type="PANTHER" id="PTHR30487:SF0">
    <property type="entry name" value="PREPILIN LEADER PEPTIDASE_N-METHYLTRANSFERASE-RELATED"/>
    <property type="match status" value="1"/>
</dbReference>
<reference evidence="4 5" key="1">
    <citation type="submission" date="2020-08" db="EMBL/GenBank/DDBJ databases">
        <title>Genomic Encyclopedia of Type Strains, Phase III (KMG-III): the genomes of soil and plant-associated and newly described type strains.</title>
        <authorList>
            <person name="Whitman W."/>
        </authorList>
    </citation>
    <scope>NUCLEOTIDE SEQUENCE [LARGE SCALE GENOMIC DNA]</scope>
    <source>
        <strain evidence="4 5">CECT 5862</strain>
    </source>
</reference>